<dbReference type="EMBL" id="JADIMP010000043">
    <property type="protein sequence ID" value="MBO8441256.1"/>
    <property type="molecule type" value="Genomic_DNA"/>
</dbReference>
<evidence type="ECO:0000313" key="3">
    <source>
        <dbReference type="Proteomes" id="UP000823614"/>
    </source>
</evidence>
<evidence type="ECO:0000313" key="2">
    <source>
        <dbReference type="EMBL" id="MBO8441256.1"/>
    </source>
</evidence>
<protein>
    <submittedName>
        <fullName evidence="2">SocA family protein</fullName>
    </submittedName>
</protein>
<dbReference type="AlphaFoldDB" id="A0A9D9H7R8"/>
<dbReference type="InterPro" id="IPR025272">
    <property type="entry name" value="SocA_Panacea"/>
</dbReference>
<reference evidence="2" key="1">
    <citation type="submission" date="2020-10" db="EMBL/GenBank/DDBJ databases">
        <authorList>
            <person name="Gilroy R."/>
        </authorList>
    </citation>
    <scope>NUCLEOTIDE SEQUENCE</scope>
    <source>
        <strain evidence="2">C6-149</strain>
    </source>
</reference>
<accession>A0A9D9H7R8</accession>
<evidence type="ECO:0000259" key="1">
    <source>
        <dbReference type="Pfam" id="PF13274"/>
    </source>
</evidence>
<name>A0A9D9H7R8_9LACO</name>
<feature type="domain" description="Antitoxin SocA-like Panacea" evidence="1">
    <location>
        <begin position="34"/>
        <end position="130"/>
    </location>
</feature>
<proteinExistence type="predicted"/>
<reference evidence="2" key="2">
    <citation type="journal article" date="2021" name="PeerJ">
        <title>Extensive microbial diversity within the chicken gut microbiome revealed by metagenomics and culture.</title>
        <authorList>
            <person name="Gilroy R."/>
            <person name="Ravi A."/>
            <person name="Getino M."/>
            <person name="Pursley I."/>
            <person name="Horton D.L."/>
            <person name="Alikhan N.F."/>
            <person name="Baker D."/>
            <person name="Gharbi K."/>
            <person name="Hall N."/>
            <person name="Watson M."/>
            <person name="Adriaenssens E.M."/>
            <person name="Foster-Nyarko E."/>
            <person name="Jarju S."/>
            <person name="Secka A."/>
            <person name="Antonio M."/>
            <person name="Oren A."/>
            <person name="Chaudhuri R.R."/>
            <person name="La Ragione R."/>
            <person name="Hildebrand F."/>
            <person name="Pallen M.J."/>
        </authorList>
    </citation>
    <scope>NUCLEOTIDE SEQUENCE</scope>
    <source>
        <strain evidence="2">C6-149</strain>
    </source>
</reference>
<sequence length="155" mass="18008">MFSALQIVNWMRVKNKAELNESEYAEELTQMKAMKLLYYDYGVYLAYTGKKLFSEPILAWKYGPAVEAVHVKYKGQREIVGEISEADFTDYNEINNTPKVNDVINTVWDKFGNRSAYDLMEQTHNESPWKSTEQSHQISDEAMHAYFDEVVVDEG</sequence>
<dbReference type="Proteomes" id="UP000823614">
    <property type="component" value="Unassembled WGS sequence"/>
</dbReference>
<comment type="caution">
    <text evidence="2">The sequence shown here is derived from an EMBL/GenBank/DDBJ whole genome shotgun (WGS) entry which is preliminary data.</text>
</comment>
<dbReference type="Pfam" id="PF13274">
    <property type="entry name" value="SocA_Panacea"/>
    <property type="match status" value="1"/>
</dbReference>
<gene>
    <name evidence="2" type="ORF">IAA89_02280</name>
</gene>
<organism evidence="2 3">
    <name type="scientific">Candidatus Gallilactobacillus intestinavium</name>
    <dbReference type="NCBI Taxonomy" id="2840838"/>
    <lineage>
        <taxon>Bacteria</taxon>
        <taxon>Bacillati</taxon>
        <taxon>Bacillota</taxon>
        <taxon>Bacilli</taxon>
        <taxon>Lactobacillales</taxon>
        <taxon>Lactobacillaceae</taxon>
        <taxon>Lactobacillaceae incertae sedis</taxon>
        <taxon>Candidatus Gallilactobacillus</taxon>
    </lineage>
</organism>